<sequence>MQIRPIKIEDIDQFIVLWNRVYEEGEYLRSPAPEQSKVTEVLTRVEKESIPQFVAFDEQHLVGSVEIFPASMCGYEGEEFIHTGILGIHIDHQYRNKGLGKQLLAIAIQHGWDYGFDTIMLNVYKHNLPAIALYERFNFEHCGELGVVTLANGKRVMSQKMELKRCLLTRKF</sequence>
<dbReference type="CDD" id="cd04301">
    <property type="entry name" value="NAT_SF"/>
    <property type="match status" value="1"/>
</dbReference>
<gene>
    <name evidence="4" type="ORF">D1115_16035</name>
</gene>
<evidence type="ECO:0000313" key="5">
    <source>
        <dbReference type="Proteomes" id="UP000262832"/>
    </source>
</evidence>
<evidence type="ECO:0000259" key="3">
    <source>
        <dbReference type="PROSITE" id="PS51186"/>
    </source>
</evidence>
<feature type="domain" description="N-acetyltransferase" evidence="3">
    <location>
        <begin position="1"/>
        <end position="162"/>
    </location>
</feature>
<dbReference type="InterPro" id="IPR000182">
    <property type="entry name" value="GNAT_dom"/>
</dbReference>
<keyword evidence="2" id="KW-0012">Acyltransferase</keyword>
<dbReference type="Proteomes" id="UP000262832">
    <property type="component" value="Chromosome II"/>
</dbReference>
<dbReference type="Gene3D" id="3.40.630.30">
    <property type="match status" value="1"/>
</dbReference>
<evidence type="ECO:0000256" key="1">
    <source>
        <dbReference type="ARBA" id="ARBA00022679"/>
    </source>
</evidence>
<dbReference type="PROSITE" id="PS51186">
    <property type="entry name" value="GNAT"/>
    <property type="match status" value="1"/>
</dbReference>
<proteinExistence type="predicted"/>
<dbReference type="RefSeq" id="WP_128812477.1">
    <property type="nucleotide sequence ID" value="NZ_CP032094.1"/>
</dbReference>
<dbReference type="PANTHER" id="PTHR43420">
    <property type="entry name" value="ACETYLTRANSFERASE"/>
    <property type="match status" value="1"/>
</dbReference>
<dbReference type="SUPFAM" id="SSF55729">
    <property type="entry name" value="Acyl-CoA N-acyltransferases (Nat)"/>
    <property type="match status" value="1"/>
</dbReference>
<accession>A0ABM6YXH6</accession>
<organism evidence="4 5">
    <name type="scientific">Vibrio alfacsensis</name>
    <dbReference type="NCBI Taxonomy" id="1074311"/>
    <lineage>
        <taxon>Bacteria</taxon>
        <taxon>Pseudomonadati</taxon>
        <taxon>Pseudomonadota</taxon>
        <taxon>Gammaproteobacteria</taxon>
        <taxon>Vibrionales</taxon>
        <taxon>Vibrionaceae</taxon>
        <taxon>Vibrio</taxon>
    </lineage>
</organism>
<dbReference type="EMBL" id="CP032094">
    <property type="protein sequence ID" value="AXY02562.1"/>
    <property type="molecule type" value="Genomic_DNA"/>
</dbReference>
<reference evidence="4 5" key="1">
    <citation type="submission" date="2018-08" db="EMBL/GenBank/DDBJ databases">
        <title>Genomic taxonomy of the Vibrionaceae family.</title>
        <authorList>
            <person name="Gomez-Gil B."/>
            <person name="Tanaka M."/>
            <person name="Sawabe T."/>
            <person name="Enciso-Ibarra K."/>
        </authorList>
    </citation>
    <scope>NUCLEOTIDE SEQUENCE [LARGE SCALE GENOMIC DNA]</scope>
    <source>
        <strain evidence="4 5">CAIM 1831</strain>
    </source>
</reference>
<protein>
    <submittedName>
        <fullName evidence="4">GNAT family N-acetyltransferase</fullName>
    </submittedName>
</protein>
<dbReference type="Pfam" id="PF00583">
    <property type="entry name" value="Acetyltransf_1"/>
    <property type="match status" value="1"/>
</dbReference>
<evidence type="ECO:0000313" key="4">
    <source>
        <dbReference type="EMBL" id="AXY02562.1"/>
    </source>
</evidence>
<dbReference type="InterPro" id="IPR050680">
    <property type="entry name" value="YpeA/RimI_acetyltransf"/>
</dbReference>
<evidence type="ECO:0000256" key="2">
    <source>
        <dbReference type="ARBA" id="ARBA00023315"/>
    </source>
</evidence>
<dbReference type="InterPro" id="IPR016181">
    <property type="entry name" value="Acyl_CoA_acyltransferase"/>
</dbReference>
<keyword evidence="1" id="KW-0808">Transferase</keyword>
<keyword evidence="5" id="KW-1185">Reference proteome</keyword>
<dbReference type="PANTHER" id="PTHR43420:SF12">
    <property type="entry name" value="N-ACETYLTRANSFERASE DOMAIN-CONTAINING PROTEIN"/>
    <property type="match status" value="1"/>
</dbReference>
<name>A0ABM6YXH6_9VIBR</name>